<evidence type="ECO:0000256" key="6">
    <source>
        <dbReference type="ARBA" id="ARBA00022840"/>
    </source>
</evidence>
<keyword evidence="14" id="KW-1185">Reference proteome</keyword>
<protein>
    <recommendedName>
        <fullName evidence="11">Tryptophan--tRNA ligase, mitochondrial</fullName>
        <ecNumber evidence="3">6.1.1.2</ecNumber>
    </recommendedName>
    <alternativeName>
        <fullName evidence="9">Tryptophanyl-tRNA synthetase</fullName>
    </alternativeName>
</protein>
<evidence type="ECO:0000256" key="4">
    <source>
        <dbReference type="ARBA" id="ARBA00022598"/>
    </source>
</evidence>
<dbReference type="InterPro" id="IPR024109">
    <property type="entry name" value="Trp-tRNA-ligase_bac-type"/>
</dbReference>
<dbReference type="PANTHER" id="PTHR43766">
    <property type="entry name" value="TRYPTOPHAN--TRNA LIGASE, MITOCHONDRIAL"/>
    <property type="match status" value="1"/>
</dbReference>
<dbReference type="HAMAP" id="MF_00140_B">
    <property type="entry name" value="Trp_tRNA_synth_B"/>
    <property type="match status" value="1"/>
</dbReference>
<comment type="subcellular location">
    <subcellularLocation>
        <location evidence="1">Mitochondrion matrix</location>
    </subcellularLocation>
</comment>
<dbReference type="GO" id="GO:0005759">
    <property type="term" value="C:mitochondrial matrix"/>
    <property type="evidence" value="ECO:0007669"/>
    <property type="project" value="UniProtKB-SubCell"/>
</dbReference>
<dbReference type="GO" id="GO:0070183">
    <property type="term" value="P:mitochondrial tryptophanyl-tRNA aminoacylation"/>
    <property type="evidence" value="ECO:0007669"/>
    <property type="project" value="TreeGrafter"/>
</dbReference>
<dbReference type="PRINTS" id="PR01039">
    <property type="entry name" value="TRNASYNTHTRP"/>
</dbReference>
<evidence type="ECO:0000256" key="3">
    <source>
        <dbReference type="ARBA" id="ARBA00013161"/>
    </source>
</evidence>
<dbReference type="PROSITE" id="PS00178">
    <property type="entry name" value="AA_TRNA_LIGASE_I"/>
    <property type="match status" value="1"/>
</dbReference>
<evidence type="ECO:0000256" key="2">
    <source>
        <dbReference type="ARBA" id="ARBA00005594"/>
    </source>
</evidence>
<dbReference type="GO" id="GO:0005524">
    <property type="term" value="F:ATP binding"/>
    <property type="evidence" value="ECO:0007669"/>
    <property type="project" value="UniProtKB-KW"/>
</dbReference>
<dbReference type="AlphaFoldDB" id="A0A137PC65"/>
<dbReference type="PANTHER" id="PTHR43766:SF1">
    <property type="entry name" value="TRYPTOPHAN--TRNA LIGASE, MITOCHONDRIAL"/>
    <property type="match status" value="1"/>
</dbReference>
<keyword evidence="7 12" id="KW-0648">Protein biosynthesis</keyword>
<dbReference type="Gene3D" id="1.10.240.10">
    <property type="entry name" value="Tyrosyl-Transfer RNA Synthetase"/>
    <property type="match status" value="1"/>
</dbReference>
<evidence type="ECO:0000256" key="11">
    <source>
        <dbReference type="ARBA" id="ARBA00069760"/>
    </source>
</evidence>
<evidence type="ECO:0000313" key="14">
    <source>
        <dbReference type="Proteomes" id="UP000070444"/>
    </source>
</evidence>
<evidence type="ECO:0000256" key="1">
    <source>
        <dbReference type="ARBA" id="ARBA00004305"/>
    </source>
</evidence>
<dbReference type="STRING" id="796925.A0A137PC65"/>
<keyword evidence="8 12" id="KW-0030">Aminoacyl-tRNA synthetase</keyword>
<dbReference type="InterPro" id="IPR050203">
    <property type="entry name" value="Trp-tRNA_synthetase"/>
</dbReference>
<dbReference type="OrthoDB" id="15808at2759"/>
<gene>
    <name evidence="13" type="ORF">CONCODRAFT_81385</name>
</gene>
<evidence type="ECO:0000256" key="12">
    <source>
        <dbReference type="RuleBase" id="RU363036"/>
    </source>
</evidence>
<keyword evidence="5 12" id="KW-0547">Nucleotide-binding</keyword>
<dbReference type="InterPro" id="IPR014729">
    <property type="entry name" value="Rossmann-like_a/b/a_fold"/>
</dbReference>
<keyword evidence="6 12" id="KW-0067">ATP-binding</keyword>
<evidence type="ECO:0000256" key="7">
    <source>
        <dbReference type="ARBA" id="ARBA00022917"/>
    </source>
</evidence>
<dbReference type="SUPFAM" id="SSF52374">
    <property type="entry name" value="Nucleotidylyl transferase"/>
    <property type="match status" value="1"/>
</dbReference>
<comment type="catalytic activity">
    <reaction evidence="10">
        <text>tRNA(Trp) + L-tryptophan + ATP = L-tryptophyl-tRNA(Trp) + AMP + diphosphate + H(+)</text>
        <dbReference type="Rhea" id="RHEA:24080"/>
        <dbReference type="Rhea" id="RHEA-COMP:9671"/>
        <dbReference type="Rhea" id="RHEA-COMP:9705"/>
        <dbReference type="ChEBI" id="CHEBI:15378"/>
        <dbReference type="ChEBI" id="CHEBI:30616"/>
        <dbReference type="ChEBI" id="CHEBI:33019"/>
        <dbReference type="ChEBI" id="CHEBI:57912"/>
        <dbReference type="ChEBI" id="CHEBI:78442"/>
        <dbReference type="ChEBI" id="CHEBI:78535"/>
        <dbReference type="ChEBI" id="CHEBI:456215"/>
        <dbReference type="EC" id="6.1.1.2"/>
    </reaction>
</comment>
<dbReference type="CDD" id="cd00806">
    <property type="entry name" value="TrpRS_core"/>
    <property type="match status" value="1"/>
</dbReference>
<sequence length="344" mass="38922">MAEWSKAPHNSIIFSGIQPTGIPHLGNYFGALDLWTRLQNDHSDKSKLIFSIVDLHSITLPQNPVELKESIQEMATLILACGIDPEKSILYRQSAVPGHSQLCWILSTISPYGNLQRMTQWKSKLEQLQLQDSKATLDLGLYTYPVLQAADILLYNTDYVPVGEDQRQHMELTKVIADRFNRRFDCEVFKIPKDIYAPSKKIQSLQNPEKKMSKSDPNNMSRIELTDTPSSIKKKIAKALTDSENYISYDPQARPGVSSLVQIYSSCSDIPIDQVVEKFNGQGFKEFKSDLTQVLVKKIEPIQKKYQELKSDPLYVQQVLKEGGQKADSLAQVKLDQAMKVMGL</sequence>
<dbReference type="InterPro" id="IPR001412">
    <property type="entry name" value="aa-tRNA-synth_I_CS"/>
</dbReference>
<name>A0A137PC65_CONC2</name>
<evidence type="ECO:0000256" key="8">
    <source>
        <dbReference type="ARBA" id="ARBA00023146"/>
    </source>
</evidence>
<dbReference type="FunFam" id="1.10.240.10:FF:000002">
    <property type="entry name" value="Tryptophan--tRNA ligase"/>
    <property type="match status" value="1"/>
</dbReference>
<dbReference type="Pfam" id="PF00579">
    <property type="entry name" value="tRNA-synt_1b"/>
    <property type="match status" value="1"/>
</dbReference>
<dbReference type="Gene3D" id="3.40.50.620">
    <property type="entry name" value="HUPs"/>
    <property type="match status" value="1"/>
</dbReference>
<keyword evidence="4 12" id="KW-0436">Ligase</keyword>
<evidence type="ECO:0000256" key="10">
    <source>
        <dbReference type="ARBA" id="ARBA00049929"/>
    </source>
</evidence>
<organism evidence="13 14">
    <name type="scientific">Conidiobolus coronatus (strain ATCC 28846 / CBS 209.66 / NRRL 28638)</name>
    <name type="common">Delacroixia coronata</name>
    <dbReference type="NCBI Taxonomy" id="796925"/>
    <lineage>
        <taxon>Eukaryota</taxon>
        <taxon>Fungi</taxon>
        <taxon>Fungi incertae sedis</taxon>
        <taxon>Zoopagomycota</taxon>
        <taxon>Entomophthoromycotina</taxon>
        <taxon>Entomophthoromycetes</taxon>
        <taxon>Entomophthorales</taxon>
        <taxon>Ancylistaceae</taxon>
        <taxon>Conidiobolus</taxon>
    </lineage>
</organism>
<dbReference type="InterPro" id="IPR002305">
    <property type="entry name" value="aa-tRNA-synth_Ic"/>
</dbReference>
<reference evidence="13 14" key="1">
    <citation type="journal article" date="2015" name="Genome Biol. Evol.">
        <title>Phylogenomic analyses indicate that early fungi evolved digesting cell walls of algal ancestors of land plants.</title>
        <authorList>
            <person name="Chang Y."/>
            <person name="Wang S."/>
            <person name="Sekimoto S."/>
            <person name="Aerts A.L."/>
            <person name="Choi C."/>
            <person name="Clum A."/>
            <person name="LaButti K.M."/>
            <person name="Lindquist E.A."/>
            <person name="Yee Ngan C."/>
            <person name="Ohm R.A."/>
            <person name="Salamov A.A."/>
            <person name="Grigoriev I.V."/>
            <person name="Spatafora J.W."/>
            <person name="Berbee M.L."/>
        </authorList>
    </citation>
    <scope>NUCLEOTIDE SEQUENCE [LARGE SCALE GENOMIC DNA]</scope>
    <source>
        <strain evidence="13 14">NRRL 28638</strain>
    </source>
</reference>
<dbReference type="EMBL" id="KQ964451">
    <property type="protein sequence ID" value="KXN72562.1"/>
    <property type="molecule type" value="Genomic_DNA"/>
</dbReference>
<dbReference type="OMA" id="PNHIRIE"/>
<evidence type="ECO:0000256" key="5">
    <source>
        <dbReference type="ARBA" id="ARBA00022741"/>
    </source>
</evidence>
<evidence type="ECO:0000256" key="9">
    <source>
        <dbReference type="ARBA" id="ARBA00030268"/>
    </source>
</evidence>
<dbReference type="EC" id="6.1.1.2" evidence="3"/>
<accession>A0A137PC65</accession>
<dbReference type="Proteomes" id="UP000070444">
    <property type="component" value="Unassembled WGS sequence"/>
</dbReference>
<dbReference type="InterPro" id="IPR002306">
    <property type="entry name" value="Trp-tRNA-ligase"/>
</dbReference>
<dbReference type="NCBIfam" id="TIGR00233">
    <property type="entry name" value="trpS"/>
    <property type="match status" value="1"/>
</dbReference>
<comment type="similarity">
    <text evidence="2 12">Belongs to the class-I aminoacyl-tRNA synthetase family.</text>
</comment>
<evidence type="ECO:0000313" key="13">
    <source>
        <dbReference type="EMBL" id="KXN72562.1"/>
    </source>
</evidence>
<dbReference type="GO" id="GO:0004830">
    <property type="term" value="F:tryptophan-tRNA ligase activity"/>
    <property type="evidence" value="ECO:0007669"/>
    <property type="project" value="UniProtKB-EC"/>
</dbReference>
<proteinExistence type="inferred from homology"/>
<dbReference type="FunFam" id="3.40.50.620:FF:000082">
    <property type="entry name" value="MSW1p Mitochondrial tryptophanyl-tRNA synthetase"/>
    <property type="match status" value="1"/>
</dbReference>